<protein>
    <submittedName>
        <fullName evidence="2">Uncharacterized protein</fullName>
    </submittedName>
</protein>
<dbReference type="EMBL" id="JBIYDN010000040">
    <property type="protein sequence ID" value="MFK4447902.1"/>
    <property type="molecule type" value="Genomic_DNA"/>
</dbReference>
<evidence type="ECO:0000256" key="1">
    <source>
        <dbReference type="SAM" id="MobiDB-lite"/>
    </source>
</evidence>
<feature type="compositionally biased region" description="Polar residues" evidence="1">
    <location>
        <begin position="50"/>
        <end position="62"/>
    </location>
</feature>
<evidence type="ECO:0000313" key="2">
    <source>
        <dbReference type="EMBL" id="MFK4447902.1"/>
    </source>
</evidence>
<reference evidence="2 3" key="1">
    <citation type="submission" date="2024-11" db="EMBL/GenBank/DDBJ databases">
        <title>Using genomics to understand microbial adaptation to soil warming.</title>
        <authorList>
            <person name="Deangelis K.M. PhD."/>
        </authorList>
    </citation>
    <scope>NUCLEOTIDE SEQUENCE [LARGE SCALE GENOMIC DNA]</scope>
    <source>
        <strain evidence="2 3">GAS97</strain>
    </source>
</reference>
<evidence type="ECO:0000313" key="3">
    <source>
        <dbReference type="Proteomes" id="UP001620514"/>
    </source>
</evidence>
<feature type="compositionally biased region" description="Basic and acidic residues" evidence="1">
    <location>
        <begin position="36"/>
        <end position="49"/>
    </location>
</feature>
<feature type="region of interest" description="Disordered" evidence="1">
    <location>
        <begin position="36"/>
        <end position="62"/>
    </location>
</feature>
<proteinExistence type="predicted"/>
<name>A0ABW8MWX1_9BURK</name>
<comment type="caution">
    <text evidence="2">The sequence shown here is derived from an EMBL/GenBank/DDBJ whole genome shotgun (WGS) entry which is preliminary data.</text>
</comment>
<organism evidence="2 3">
    <name type="scientific">Caballeronia udeis</name>
    <dbReference type="NCBI Taxonomy" id="1232866"/>
    <lineage>
        <taxon>Bacteria</taxon>
        <taxon>Pseudomonadati</taxon>
        <taxon>Pseudomonadota</taxon>
        <taxon>Betaproteobacteria</taxon>
        <taxon>Burkholderiales</taxon>
        <taxon>Burkholderiaceae</taxon>
        <taxon>Caballeronia</taxon>
    </lineage>
</organism>
<keyword evidence="3" id="KW-1185">Reference proteome</keyword>
<gene>
    <name evidence="2" type="ORF">ABH943_007941</name>
</gene>
<sequence>METVSFPLNPAHFRPTGLLGREDIPVTFIVVKESNRQRASQSHDLDTHITHTVSGTPESGDT</sequence>
<dbReference type="Proteomes" id="UP001620514">
    <property type="component" value="Unassembled WGS sequence"/>
</dbReference>
<accession>A0ABW8MWX1</accession>